<dbReference type="InterPro" id="IPR008937">
    <property type="entry name" value="Ras-like_GEF"/>
</dbReference>
<feature type="compositionally biased region" description="Basic and acidic residues" evidence="3">
    <location>
        <begin position="1219"/>
        <end position="1230"/>
    </location>
</feature>
<feature type="region of interest" description="Disordered" evidence="3">
    <location>
        <begin position="870"/>
        <end position="917"/>
    </location>
</feature>
<protein>
    <recommendedName>
        <fullName evidence="8">Ras-GEF domain-containing protein</fullName>
    </recommendedName>
</protein>
<accession>A0A8S9ZAA9</accession>
<dbReference type="Gene3D" id="1.10.840.10">
    <property type="entry name" value="Ras guanine-nucleotide exchange factors catalytic domain"/>
    <property type="match status" value="2"/>
</dbReference>
<evidence type="ECO:0000313" key="7">
    <source>
        <dbReference type="Proteomes" id="UP000822476"/>
    </source>
</evidence>
<dbReference type="Pfam" id="PF00617">
    <property type="entry name" value="RasGEF"/>
    <property type="match status" value="2"/>
</dbReference>
<feature type="region of interest" description="Disordered" evidence="3">
    <location>
        <begin position="648"/>
        <end position="667"/>
    </location>
</feature>
<feature type="region of interest" description="Disordered" evidence="3">
    <location>
        <begin position="1219"/>
        <end position="1241"/>
    </location>
</feature>
<dbReference type="InterPro" id="IPR001895">
    <property type="entry name" value="RASGEF_cat_dom"/>
</dbReference>
<dbReference type="GO" id="GO:0007265">
    <property type="term" value="P:Ras protein signal transduction"/>
    <property type="evidence" value="ECO:0007669"/>
    <property type="project" value="TreeGrafter"/>
</dbReference>
<dbReference type="PANTHER" id="PTHR23113">
    <property type="entry name" value="GUANINE NUCLEOTIDE EXCHANGE FACTOR"/>
    <property type="match status" value="1"/>
</dbReference>
<dbReference type="PANTHER" id="PTHR23113:SF370">
    <property type="entry name" value="RAS GUANINE NUCLEOTIDE EXCHANGE FACTOR P"/>
    <property type="match status" value="1"/>
</dbReference>
<feature type="compositionally biased region" description="Basic and acidic residues" evidence="3">
    <location>
        <begin position="885"/>
        <end position="906"/>
    </location>
</feature>
<feature type="domain" description="Ras-GEF" evidence="4">
    <location>
        <begin position="948"/>
        <end position="1280"/>
    </location>
</feature>
<proteinExistence type="predicted"/>
<evidence type="ECO:0000259" key="5">
    <source>
        <dbReference type="PROSITE" id="PS50212"/>
    </source>
</evidence>
<dbReference type="InterPro" id="IPR023578">
    <property type="entry name" value="Ras_GEF_dom_sf"/>
</dbReference>
<dbReference type="InterPro" id="IPR036964">
    <property type="entry name" value="RASGEF_cat_dom_sf"/>
</dbReference>
<evidence type="ECO:0008006" key="8">
    <source>
        <dbReference type="Google" id="ProtNLM"/>
    </source>
</evidence>
<feature type="region of interest" description="Disordered" evidence="3">
    <location>
        <begin position="103"/>
        <end position="126"/>
    </location>
</feature>
<feature type="domain" description="N-terminal Ras-GEF" evidence="5">
    <location>
        <begin position="670"/>
        <end position="805"/>
    </location>
</feature>
<dbReference type="EMBL" id="JTDE01000115">
    <property type="protein sequence ID" value="KAF7262271.1"/>
    <property type="molecule type" value="Genomic_DNA"/>
</dbReference>
<dbReference type="Proteomes" id="UP000822476">
    <property type="component" value="Unassembled WGS sequence"/>
</dbReference>
<dbReference type="GO" id="GO:0005886">
    <property type="term" value="C:plasma membrane"/>
    <property type="evidence" value="ECO:0007669"/>
    <property type="project" value="TreeGrafter"/>
</dbReference>
<dbReference type="GO" id="GO:0005085">
    <property type="term" value="F:guanyl-nucleotide exchange factor activity"/>
    <property type="evidence" value="ECO:0007669"/>
    <property type="project" value="UniProtKB-KW"/>
</dbReference>
<evidence type="ECO:0000259" key="4">
    <source>
        <dbReference type="PROSITE" id="PS50009"/>
    </source>
</evidence>
<gene>
    <name evidence="6" type="ORF">EG68_00493</name>
</gene>
<evidence type="ECO:0000256" key="1">
    <source>
        <dbReference type="ARBA" id="ARBA00022658"/>
    </source>
</evidence>
<evidence type="ECO:0000313" key="6">
    <source>
        <dbReference type="EMBL" id="KAF7262271.1"/>
    </source>
</evidence>
<dbReference type="InterPro" id="IPR000651">
    <property type="entry name" value="Ras-like_Gua-exchang_fac_N"/>
</dbReference>
<keyword evidence="1 2" id="KW-0344">Guanine-nucleotide releasing factor</keyword>
<sequence>MQPIESAPLQPVPGRTNGAGLPIDQCCLVVQMPSVDEMKREVADITCQMQSVYCGEEAPCIQQRSMETSLTDVGHGLSSEDDEKKSLTFQSPTMQKFNTLGKLSPMTTTTTTAERGSDWRSKSNTIGKMMGTRTDVLEPTPKETSISSSLPREEQVSEEFVINGKRYRQTYHRRVVLERRTTRDVFFLPANTNEGGIGQNAATTLEYTSPRFISSEEDPCRTAAYPNGTDISCRPRLDLTVIHNHNGLQSDSTCITPTVVMRPTSTYHSTVQREHPSDQNTAEHNTPIINQASARTSDILLAHAPVSANKYRREEINQKRSKSKYLARELADTFRKHITSNLRRSKSMKPGICQSNTEPVASQDGKKSTYQSVKKTDLKIANSPQGDSGSCCKIVGYMYQFGVWDDRAPVLDPRLPIAMCDSVGLLDTKRGTVIANPPEWHHAEVGLETPVNSQAPLVRGRIVACLQRFTQHSSASGKPLHRSTYVQQTRLVRQRKNQKINSATNGVNVDSQLPFTAKSDFHQGLPLDTGPELPNGPNSFKKATDDMLGCVAEPGNQSAKFAYCGPDRLQLLQSICPSAAAATILLGRQLSNRRPTAANEECDYDELNEQNQYCLGETRVLVTATSWCPSALIAHDLSSHLVFNTTEGNSNSDVTMESDVSKTNKNSGIPQLQLRGGTLDGLISYALQLLRNKTTASQLDDFFPHVLRVTYPTFTTPERIIEKLIQCYLAFAPVEPGCQASGWMESLTAAGYLVQIATELAPEQLSARLVLRLARFARLLILDGLREQELNRNSDVSPHLITKSSDESPDRLSLNKANINEHKILADCLLENLPLLSASAKLRERVLGSTGKLADRSRRRSSHVLMELNRNQNQGHQANTAVDQQRPDEVDFSRDDKQSQSREPKTPKLQRTVSDSHRKSRVSSTVCVESQLCLDAALERAKQFIKADPRSIAVEITRVEEDMFAQIEFHEFLDVRRLERGEAPTLSACVEHFNRLARWAKSLLFILGPRLGEYEILEGYQKTNWKLKSKGSLGEGLSQQDPGQRVMKSVHLNDITDETMKEPPQLERGKNVASKMLGCTGLEQLVSTKNSSKSSTFIHNQTLEPKVLKIKQRAFINLILCQMCEILKHLKVMKNFSSLLALLLAVQEVPECILNKKSKSLLEMFSGYMKPPMFTGYRRDLEAAELPYLPYLGLIFQQLIHLHAGNSVYLSEMTDRSVGTDKVQNNEESHTGPPLSVMQQSQTPNGQIINVWRCWKHYLILGYFIKRNENLATSRHTLPRNPPVEELLNHFEDIFSDKLLDESKEQLTRLSTTNRAYRLMHTK</sequence>
<evidence type="ECO:0000256" key="2">
    <source>
        <dbReference type="PROSITE-ProRule" id="PRU00168"/>
    </source>
</evidence>
<reference evidence="6" key="1">
    <citation type="submission" date="2019-07" db="EMBL/GenBank/DDBJ databases">
        <title>Annotation for the trematode Paragonimus miyazaki's.</title>
        <authorList>
            <person name="Choi Y.-J."/>
        </authorList>
    </citation>
    <scope>NUCLEOTIDE SEQUENCE</scope>
    <source>
        <strain evidence="6">Japan</strain>
    </source>
</reference>
<feature type="compositionally biased region" description="Polar residues" evidence="3">
    <location>
        <begin position="870"/>
        <end position="883"/>
    </location>
</feature>
<evidence type="ECO:0000256" key="3">
    <source>
        <dbReference type="SAM" id="MobiDB-lite"/>
    </source>
</evidence>
<comment type="caution">
    <text evidence="6">The sequence shown here is derived from an EMBL/GenBank/DDBJ whole genome shotgun (WGS) entry which is preliminary data.</text>
</comment>
<keyword evidence="7" id="KW-1185">Reference proteome</keyword>
<name>A0A8S9ZAA9_9TREM</name>
<feature type="region of interest" description="Disordered" evidence="3">
    <location>
        <begin position="345"/>
        <end position="369"/>
    </location>
</feature>
<dbReference type="SMART" id="SM00147">
    <property type="entry name" value="RasGEF"/>
    <property type="match status" value="1"/>
</dbReference>
<feature type="compositionally biased region" description="Polar residues" evidence="3">
    <location>
        <begin position="105"/>
        <end position="114"/>
    </location>
</feature>
<dbReference type="PROSITE" id="PS50212">
    <property type="entry name" value="RASGEF_NTER"/>
    <property type="match status" value="1"/>
</dbReference>
<dbReference type="OrthoDB" id="25179at2759"/>
<organism evidence="6 7">
    <name type="scientific">Paragonimus skrjabini miyazakii</name>
    <dbReference type="NCBI Taxonomy" id="59628"/>
    <lineage>
        <taxon>Eukaryota</taxon>
        <taxon>Metazoa</taxon>
        <taxon>Spiralia</taxon>
        <taxon>Lophotrochozoa</taxon>
        <taxon>Platyhelminthes</taxon>
        <taxon>Trematoda</taxon>
        <taxon>Digenea</taxon>
        <taxon>Plagiorchiida</taxon>
        <taxon>Troglotremata</taxon>
        <taxon>Troglotrematidae</taxon>
        <taxon>Paragonimus</taxon>
    </lineage>
</organism>
<dbReference type="PROSITE" id="PS50009">
    <property type="entry name" value="RASGEF_CAT"/>
    <property type="match status" value="1"/>
</dbReference>
<dbReference type="SUPFAM" id="SSF48366">
    <property type="entry name" value="Ras GEF"/>
    <property type="match status" value="2"/>
</dbReference>